<dbReference type="EMBL" id="CP081135">
    <property type="protein sequence ID" value="UEL47592.1"/>
    <property type="molecule type" value="Genomic_DNA"/>
</dbReference>
<protein>
    <submittedName>
        <fullName evidence="2">Uncharacterized protein</fullName>
    </submittedName>
</protein>
<proteinExistence type="predicted"/>
<gene>
    <name evidence="2" type="ORF">JW646_18535</name>
</gene>
<name>A0AAX2ZGY1_9FIRM</name>
<sequence>MANEFDDYIPSVEEQQAMLDRDQPSTISLNENERLEILESAMQDLIISTMEGGIV</sequence>
<dbReference type="RefSeq" id="WP_228415966.1">
    <property type="nucleotide sequence ID" value="NZ_CP081135.1"/>
</dbReference>
<dbReference type="Proteomes" id="UP001198983">
    <property type="component" value="Chromosome"/>
</dbReference>
<reference evidence="2 3" key="1">
    <citation type="journal article" date="2023" name="Int. J. Syst. Evol. Microbiol.">
        <title>Terrisporobacter hibernicus sp. nov., isolated from bovine faeces in Northern Ireland.</title>
        <authorList>
            <person name="Mitchell M."/>
            <person name="Nguyen S.V."/>
            <person name="Connor M."/>
            <person name="Fairley D.J."/>
            <person name="Donoghue O."/>
            <person name="Marshall H."/>
            <person name="Koolman L."/>
            <person name="McMullan G."/>
            <person name="Schaffer K.E."/>
            <person name="McGrath J.W."/>
            <person name="Fanning S."/>
        </authorList>
    </citation>
    <scope>NUCLEOTIDE SEQUENCE [LARGE SCALE GENOMIC DNA]</scope>
    <source>
        <strain evidence="2 3">MCA3</strain>
    </source>
</reference>
<feature type="region of interest" description="Disordered" evidence="1">
    <location>
        <begin position="1"/>
        <end position="26"/>
    </location>
</feature>
<evidence type="ECO:0000313" key="3">
    <source>
        <dbReference type="Proteomes" id="UP001198983"/>
    </source>
</evidence>
<dbReference type="AlphaFoldDB" id="A0AAX2ZGY1"/>
<evidence type="ECO:0000313" key="2">
    <source>
        <dbReference type="EMBL" id="UEL47592.1"/>
    </source>
</evidence>
<accession>A0AAX2ZGY1</accession>
<keyword evidence="3" id="KW-1185">Reference proteome</keyword>
<dbReference type="KEGG" id="tem:JW646_18535"/>
<organism evidence="2 3">
    <name type="scientific">Terrisporobacter hibernicus</name>
    <dbReference type="NCBI Taxonomy" id="2813371"/>
    <lineage>
        <taxon>Bacteria</taxon>
        <taxon>Bacillati</taxon>
        <taxon>Bacillota</taxon>
        <taxon>Clostridia</taxon>
        <taxon>Peptostreptococcales</taxon>
        <taxon>Peptostreptococcaceae</taxon>
        <taxon>Terrisporobacter</taxon>
    </lineage>
</organism>
<evidence type="ECO:0000256" key="1">
    <source>
        <dbReference type="SAM" id="MobiDB-lite"/>
    </source>
</evidence>